<comment type="caution">
    <text evidence="3">The sequence shown here is derived from an EMBL/GenBank/DDBJ whole genome shotgun (WGS) entry which is preliminary data.</text>
</comment>
<name>A0A9X2WBR3_9GAMM</name>
<dbReference type="Proteomes" id="UP001147830">
    <property type="component" value="Unassembled WGS sequence"/>
</dbReference>
<evidence type="ECO:0000256" key="2">
    <source>
        <dbReference type="SAM" id="Phobius"/>
    </source>
</evidence>
<evidence type="ECO:0000256" key="1">
    <source>
        <dbReference type="SAM" id="MobiDB-lite"/>
    </source>
</evidence>
<feature type="transmembrane region" description="Helical" evidence="2">
    <location>
        <begin position="185"/>
        <end position="203"/>
    </location>
</feature>
<feature type="transmembrane region" description="Helical" evidence="2">
    <location>
        <begin position="223"/>
        <end position="246"/>
    </location>
</feature>
<dbReference type="EMBL" id="JAOANI010000002">
    <property type="protein sequence ID" value="MCT7357576.1"/>
    <property type="molecule type" value="Genomic_DNA"/>
</dbReference>
<evidence type="ECO:0000313" key="3">
    <source>
        <dbReference type="EMBL" id="MCT7357576.1"/>
    </source>
</evidence>
<gene>
    <name evidence="3" type="ORF">NYR02_00880</name>
</gene>
<feature type="region of interest" description="Disordered" evidence="1">
    <location>
        <begin position="1"/>
        <end position="24"/>
    </location>
</feature>
<reference evidence="3" key="1">
    <citation type="journal article" date="2022" name="Front. Microbiol.">
        <title>Genome-based taxonomic rearrangement of Oceanobacter-related bacteria including the description of Thalassolituus hydrocarbonoclasticus sp. nov. and Thalassolituus pacificus sp. nov. and emended description of the genus Thalassolituus.</title>
        <authorList>
            <person name="Dong C."/>
            <person name="Wei L."/>
            <person name="Wang J."/>
            <person name="Lai Q."/>
            <person name="Huang Z."/>
            <person name="Shao Z."/>
        </authorList>
    </citation>
    <scope>NUCLEOTIDE SEQUENCE</scope>
    <source>
        <strain evidence="3">59MF3M-4</strain>
    </source>
</reference>
<sequence>MRQQPASPQRQNRTQNSPVAASEHTDALQQLLDQHFALAGQRVDAVYRRHFAPARAVFARHWRHRRDIPGDLLALPRTLLGLLHRRPGGIASPSGKQQEMRRILEQELLDLPALEASLQHYCEQIIEHYRLDLADQPTLTPAQRQEFEHYVEHQLVRLHLPSEGLREGMLALTIMLTGRLLGDKAMLSSAASLGGTVAGSVYLGQQGWWGAFWASWFGVPAWVSWVGIGSGVLSALLLSPLLAPGVEWGMNRLRARRVLQQTVQQAKEKLTSKDGVLLASRLGVYLQLLPDLAQFLARLKS</sequence>
<accession>A0A9X2WBR3</accession>
<reference evidence="3" key="2">
    <citation type="submission" date="2022-08" db="EMBL/GenBank/DDBJ databases">
        <authorList>
            <person name="Dong C."/>
        </authorList>
    </citation>
    <scope>NUCLEOTIDE SEQUENCE</scope>
    <source>
        <strain evidence="3">59MF3M-4</strain>
    </source>
</reference>
<keyword evidence="2" id="KW-0472">Membrane</keyword>
<feature type="compositionally biased region" description="Polar residues" evidence="1">
    <location>
        <begin position="1"/>
        <end position="19"/>
    </location>
</feature>
<proteinExistence type="predicted"/>
<keyword evidence="2" id="KW-0812">Transmembrane</keyword>
<dbReference type="RefSeq" id="WP_260974509.1">
    <property type="nucleotide sequence ID" value="NZ_JAOANI010000002.1"/>
</dbReference>
<keyword evidence="4" id="KW-1185">Reference proteome</keyword>
<keyword evidence="2" id="KW-1133">Transmembrane helix</keyword>
<dbReference type="AlphaFoldDB" id="A0A9X2WBR3"/>
<organism evidence="3 4">
    <name type="scientific">Thalassolituus pacificus</name>
    <dbReference type="NCBI Taxonomy" id="2975440"/>
    <lineage>
        <taxon>Bacteria</taxon>
        <taxon>Pseudomonadati</taxon>
        <taxon>Pseudomonadota</taxon>
        <taxon>Gammaproteobacteria</taxon>
        <taxon>Oceanospirillales</taxon>
        <taxon>Oceanospirillaceae</taxon>
        <taxon>Thalassolituus</taxon>
    </lineage>
</organism>
<evidence type="ECO:0000313" key="4">
    <source>
        <dbReference type="Proteomes" id="UP001147830"/>
    </source>
</evidence>
<protein>
    <submittedName>
        <fullName evidence="3">Uncharacterized protein</fullName>
    </submittedName>
</protein>